<dbReference type="SUPFAM" id="SSF56601">
    <property type="entry name" value="beta-lactamase/transpeptidase-like"/>
    <property type="match status" value="1"/>
</dbReference>
<dbReference type="InterPro" id="IPR012338">
    <property type="entry name" value="Beta-lactam/transpept-like"/>
</dbReference>
<dbReference type="GO" id="GO:0006508">
    <property type="term" value="P:proteolysis"/>
    <property type="evidence" value="ECO:0007669"/>
    <property type="project" value="InterPro"/>
</dbReference>
<dbReference type="GO" id="GO:0004252">
    <property type="term" value="F:serine-type endopeptidase activity"/>
    <property type="evidence" value="ECO:0007669"/>
    <property type="project" value="TreeGrafter"/>
</dbReference>
<reference evidence="5 6" key="1">
    <citation type="submission" date="2018-12" db="EMBL/GenBank/DDBJ databases">
        <title>Draft genome sequence of Embleya hyalina NBRC 13850T.</title>
        <authorList>
            <person name="Komaki H."/>
            <person name="Hosoyama A."/>
            <person name="Kimura A."/>
            <person name="Ichikawa N."/>
            <person name="Tamura T."/>
        </authorList>
    </citation>
    <scope>NUCLEOTIDE SEQUENCE [LARGE SCALE GENOMIC DNA]</scope>
    <source>
        <strain evidence="5 6">NBRC 13850</strain>
    </source>
</reference>
<proteinExistence type="predicted"/>
<dbReference type="Pfam" id="PF07676">
    <property type="entry name" value="PD40"/>
    <property type="match status" value="4"/>
</dbReference>
<evidence type="ECO:0000313" key="5">
    <source>
        <dbReference type="EMBL" id="GCE02591.1"/>
    </source>
</evidence>
<dbReference type="Gene3D" id="2.120.10.30">
    <property type="entry name" value="TolB, C-terminal domain"/>
    <property type="match status" value="3"/>
</dbReference>
<evidence type="ECO:0000313" key="6">
    <source>
        <dbReference type="Proteomes" id="UP000286931"/>
    </source>
</evidence>
<keyword evidence="6" id="KW-1185">Reference proteome</keyword>
<dbReference type="PANTHER" id="PTHR42776:SF27">
    <property type="entry name" value="DIPEPTIDYL PEPTIDASE FAMILY MEMBER 6"/>
    <property type="match status" value="1"/>
</dbReference>
<dbReference type="InterPro" id="IPR001466">
    <property type="entry name" value="Beta-lactam-related"/>
</dbReference>
<dbReference type="SUPFAM" id="SSF53474">
    <property type="entry name" value="alpha/beta-Hydrolases"/>
    <property type="match status" value="1"/>
</dbReference>
<keyword evidence="2" id="KW-0720">Serine protease</keyword>
<gene>
    <name evidence="5" type="ORF">EHYA_10368</name>
</gene>
<dbReference type="Gene3D" id="3.40.50.1820">
    <property type="entry name" value="alpha/beta hydrolase"/>
    <property type="match status" value="1"/>
</dbReference>
<dbReference type="SUPFAM" id="SSF82171">
    <property type="entry name" value="DPP6 N-terminal domain-like"/>
    <property type="match status" value="1"/>
</dbReference>
<evidence type="ECO:0000259" key="3">
    <source>
        <dbReference type="Pfam" id="PF00144"/>
    </source>
</evidence>
<dbReference type="RefSeq" id="WP_126644073.1">
    <property type="nucleotide sequence ID" value="NZ_BIFH01000069.1"/>
</dbReference>
<protein>
    <submittedName>
        <fullName evidence="5">Serine hydrolase</fullName>
    </submittedName>
</protein>
<dbReference type="Gene3D" id="3.40.710.10">
    <property type="entry name" value="DD-peptidase/beta-lactamase superfamily"/>
    <property type="match status" value="1"/>
</dbReference>
<dbReference type="Pfam" id="PF00326">
    <property type="entry name" value="Peptidase_S9"/>
    <property type="match status" value="1"/>
</dbReference>
<dbReference type="InterPro" id="IPR029058">
    <property type="entry name" value="AB_hydrolase_fold"/>
</dbReference>
<name>A0A401Z6W0_9ACTN</name>
<evidence type="ECO:0000256" key="2">
    <source>
        <dbReference type="ARBA" id="ARBA00022825"/>
    </source>
</evidence>
<evidence type="ECO:0000259" key="4">
    <source>
        <dbReference type="Pfam" id="PF00326"/>
    </source>
</evidence>
<organism evidence="5 6">
    <name type="scientific">Embleya hyalina</name>
    <dbReference type="NCBI Taxonomy" id="516124"/>
    <lineage>
        <taxon>Bacteria</taxon>
        <taxon>Bacillati</taxon>
        <taxon>Actinomycetota</taxon>
        <taxon>Actinomycetes</taxon>
        <taxon>Kitasatosporales</taxon>
        <taxon>Streptomycetaceae</taxon>
        <taxon>Embleya</taxon>
    </lineage>
</organism>
<dbReference type="Proteomes" id="UP000286931">
    <property type="component" value="Unassembled WGS sequence"/>
</dbReference>
<evidence type="ECO:0000256" key="1">
    <source>
        <dbReference type="ARBA" id="ARBA00022801"/>
    </source>
</evidence>
<keyword evidence="2" id="KW-0645">Protease</keyword>
<accession>A0A401Z6W0</accession>
<keyword evidence="1 5" id="KW-0378">Hydrolase</keyword>
<dbReference type="Pfam" id="PF00144">
    <property type="entry name" value="Beta-lactamase"/>
    <property type="match status" value="1"/>
</dbReference>
<dbReference type="InterPro" id="IPR011659">
    <property type="entry name" value="WD40"/>
</dbReference>
<sequence length="1134" mass="119833">MTRRLRLDDLTAIVLPEQPSISPDGTRVVYTLVGVDVEADRPVRSLWWVATADGTAPTRLTEGPGDGSAAWSPDGTRIAFLRAAGGPPQIWVLPVTGGDPRQLTRLPLGAGRPIWSPDGSRIAFAAAVDTHAVPGEDDAARAARGHAPLVVDALDYQADGAGLLGTMRSHLHVLDPDTGEVTQVTEGEWHAGEPAWSPDGRRLAFSAGRGTDADMNNLSAAYVLDPSAPGVPAEQVGPADGMIGPVDWTPDGEALLAVGATHNGTGHARLLRIPLAGGPVTELAAALDRNIMSGGGGYPGALPRFTPDGRELLFCAREAGDTQLLVLDPATDTTRLLVGGANRSVSGVSVPRTSGPVAIVLATPTSYGEIVLVDPADGTERVLTTHVADALPDVELFTAVDRRFTISDGTVVHARVIRDPQASGPGPLLMDIHGGPHNAWGGTADSIHLYHQVLVERGWTILLPNPRASDGYGEDFFTAAVGAWGLADAADFLEPLDTLVAEGIADPDRLAVSGYSYGGYMTCYLTSRDRRFAAAVAGGVVSDLVSISGTSDAGTFLSRAEFGDISYRDEPERYAAMNPLTRVGDVRTPTLIVHGGSDMRCPVGQAQQWFSALREQGVPTRMVLYPEGSHLFILQGRPSHRLDWNRRIVDWVEQYAGPAGRTRPARLDAAHWQRRLSTLASRHQVPGAALAVLRLGADGPGATGPGAHGPDDLIEAAHGVLNLNTGVPVTTESVFQIGSISKVWTTTLVLQLVEDGLLDLDQPLAELLPELRLSEPELPKRITMRHLLTHSSGIDGDHFPDTGRGDDCVARYVDTLVDVAQVFPPGAGWSYCNAGFVLAGRVIEHLTGKTWDEVLRERLSTPLGLIRTVTLPEEVLLLSAAVGHLSEGGGTPTVAPVSGLPRSLGPAGLISSTAAELLAFARLHLTDGLAADGRRLLAAQHTTAMRERQVDVPDTASTGTAWGLGWRLWSVDGQQLCGHNGGTVGQLAFLQVLPELGLAVALLTNGGQAEELSEELFAEILTEAAGIAPAEPFAPPAEPPAVDVDRYVGVYERAGQRDEVSVTPDGLVLRRELTGPLADTLPDAVTELRLVPVAEDLFAVRLPGSPIWRPLTFGSFGTGGRFLYVGGRIGPQRD</sequence>
<dbReference type="OrthoDB" id="262125at2"/>
<dbReference type="PANTHER" id="PTHR42776">
    <property type="entry name" value="SERINE PEPTIDASE S9 FAMILY MEMBER"/>
    <property type="match status" value="1"/>
</dbReference>
<dbReference type="EMBL" id="BIFH01000069">
    <property type="protein sequence ID" value="GCE02591.1"/>
    <property type="molecule type" value="Genomic_DNA"/>
</dbReference>
<dbReference type="AlphaFoldDB" id="A0A401Z6W0"/>
<feature type="domain" description="Beta-lactamase-related" evidence="3">
    <location>
        <begin position="678"/>
        <end position="1012"/>
    </location>
</feature>
<dbReference type="InterPro" id="IPR001375">
    <property type="entry name" value="Peptidase_S9_cat"/>
</dbReference>
<feature type="domain" description="Peptidase S9 prolyl oligopeptidase catalytic" evidence="4">
    <location>
        <begin position="451"/>
        <end position="657"/>
    </location>
</feature>
<comment type="caution">
    <text evidence="5">The sequence shown here is derived from an EMBL/GenBank/DDBJ whole genome shotgun (WGS) entry which is preliminary data.</text>
</comment>
<dbReference type="InterPro" id="IPR011042">
    <property type="entry name" value="6-blade_b-propeller_TolB-like"/>
</dbReference>